<dbReference type="AlphaFoldDB" id="A0A0F9L3K9"/>
<gene>
    <name evidence="1" type="ORF">LCGC14_1562340</name>
</gene>
<proteinExistence type="predicted"/>
<comment type="caution">
    <text evidence="1">The sequence shown here is derived from an EMBL/GenBank/DDBJ whole genome shotgun (WGS) entry which is preliminary data.</text>
</comment>
<protein>
    <submittedName>
        <fullName evidence="1">Uncharacterized protein</fullName>
    </submittedName>
</protein>
<organism evidence="1">
    <name type="scientific">marine sediment metagenome</name>
    <dbReference type="NCBI Taxonomy" id="412755"/>
    <lineage>
        <taxon>unclassified sequences</taxon>
        <taxon>metagenomes</taxon>
        <taxon>ecological metagenomes</taxon>
    </lineage>
</organism>
<reference evidence="1" key="1">
    <citation type="journal article" date="2015" name="Nature">
        <title>Complex archaea that bridge the gap between prokaryotes and eukaryotes.</title>
        <authorList>
            <person name="Spang A."/>
            <person name="Saw J.H."/>
            <person name="Jorgensen S.L."/>
            <person name="Zaremba-Niedzwiedzka K."/>
            <person name="Martijn J."/>
            <person name="Lind A.E."/>
            <person name="van Eijk R."/>
            <person name="Schleper C."/>
            <person name="Guy L."/>
            <person name="Ettema T.J."/>
        </authorList>
    </citation>
    <scope>NUCLEOTIDE SEQUENCE</scope>
</reference>
<accession>A0A0F9L3K9</accession>
<sequence length="47" mass="5400">MRKALQNANIMGFLEPIIICPECDQKKPDNDDIHNWVDGGYIQPDEN</sequence>
<name>A0A0F9L3K9_9ZZZZ</name>
<evidence type="ECO:0000313" key="1">
    <source>
        <dbReference type="EMBL" id="KKM43851.1"/>
    </source>
</evidence>
<dbReference type="EMBL" id="LAZR01012084">
    <property type="protein sequence ID" value="KKM43851.1"/>
    <property type="molecule type" value="Genomic_DNA"/>
</dbReference>